<dbReference type="GO" id="GO:0045116">
    <property type="term" value="P:protein neddylation"/>
    <property type="evidence" value="ECO:0007669"/>
    <property type="project" value="TreeGrafter"/>
</dbReference>
<accession>A0A8H5M131</accession>
<dbReference type="InterPro" id="IPR005176">
    <property type="entry name" value="PONY_dom"/>
</dbReference>
<reference evidence="3 4" key="1">
    <citation type="journal article" date="2020" name="ISME J.">
        <title>Uncovering the hidden diversity of litter-decomposition mechanisms in mushroom-forming fungi.</title>
        <authorList>
            <person name="Floudas D."/>
            <person name="Bentzer J."/>
            <person name="Ahren D."/>
            <person name="Johansson T."/>
            <person name="Persson P."/>
            <person name="Tunlid A."/>
        </authorList>
    </citation>
    <scope>NUCLEOTIDE SEQUENCE [LARGE SCALE GENOMIC DNA]</scope>
    <source>
        <strain evidence="3 4">CBS 661.87</strain>
    </source>
</reference>
<feature type="domain" description="DCUN1" evidence="2">
    <location>
        <begin position="60"/>
        <end position="275"/>
    </location>
</feature>
<comment type="function">
    <text evidence="1">Neddylation of cullins play an essential role in the regulation of SCF-type complexes activity.</text>
</comment>
<dbReference type="Pfam" id="PF03556">
    <property type="entry name" value="Cullin_binding"/>
    <property type="match status" value="1"/>
</dbReference>
<dbReference type="Gene3D" id="1.10.238.10">
    <property type="entry name" value="EF-hand"/>
    <property type="match status" value="1"/>
</dbReference>
<evidence type="ECO:0000313" key="3">
    <source>
        <dbReference type="EMBL" id="KAF5376734.1"/>
    </source>
</evidence>
<dbReference type="EMBL" id="JAACJP010000027">
    <property type="protein sequence ID" value="KAF5376734.1"/>
    <property type="molecule type" value="Genomic_DNA"/>
</dbReference>
<gene>
    <name evidence="3" type="ORF">D9615_007893</name>
</gene>
<dbReference type="GO" id="GO:0032182">
    <property type="term" value="F:ubiquitin-like protein binding"/>
    <property type="evidence" value="ECO:0007669"/>
    <property type="project" value="TreeGrafter"/>
</dbReference>
<evidence type="ECO:0000256" key="1">
    <source>
        <dbReference type="RuleBase" id="RU410713"/>
    </source>
</evidence>
<dbReference type="Gene3D" id="1.10.8.10">
    <property type="entry name" value="DNA helicase RuvA subunit, C-terminal domain"/>
    <property type="match status" value="1"/>
</dbReference>
<evidence type="ECO:0000259" key="2">
    <source>
        <dbReference type="PROSITE" id="PS51229"/>
    </source>
</evidence>
<dbReference type="GO" id="GO:0000151">
    <property type="term" value="C:ubiquitin ligase complex"/>
    <property type="evidence" value="ECO:0007669"/>
    <property type="project" value="TreeGrafter"/>
</dbReference>
<protein>
    <recommendedName>
        <fullName evidence="1">Defective in cullin neddylation protein</fullName>
    </recommendedName>
</protein>
<name>A0A8H5M131_9AGAR</name>
<keyword evidence="4" id="KW-1185">Reference proteome</keyword>
<dbReference type="GO" id="GO:0031624">
    <property type="term" value="F:ubiquitin conjugating enzyme binding"/>
    <property type="evidence" value="ECO:0007669"/>
    <property type="project" value="TreeGrafter"/>
</dbReference>
<dbReference type="Pfam" id="PF14555">
    <property type="entry name" value="UBA_4"/>
    <property type="match status" value="1"/>
</dbReference>
<dbReference type="Proteomes" id="UP000565441">
    <property type="component" value="Unassembled WGS sequence"/>
</dbReference>
<evidence type="ECO:0000313" key="4">
    <source>
        <dbReference type="Proteomes" id="UP000565441"/>
    </source>
</evidence>
<dbReference type="PANTHER" id="PTHR12281">
    <property type="entry name" value="RP42 RELATED"/>
    <property type="match status" value="1"/>
</dbReference>
<dbReference type="AlphaFoldDB" id="A0A8H5M131"/>
<sequence length="282" mass="31896">MGDRRMEDNIVQFCGVTGASTREARKYLEKYKRVDMAVDAFYNNPSEFAASTRHQPPAAPSTSKLTTLFNKYKDPDAEEITVDGTLKLCEDLGVNPEDVVLLAVAYELKSPRVGEWNKQGWIDGWKGLGCDSLSAMKQVLPQLRDKLANDPPYFRKVYNRTFDFARSEGQRSLAVDTAQAFWGLLLPHGLEGDALSHTKDVSEDGDVSMEDEEGWKPEYVQWWFDFLNEKGGKGVSKDTWAMFYDFVRTINSKFTNYDMEAAWPSTIDDFVDYAKARLASGA</sequence>
<dbReference type="PROSITE" id="PS51229">
    <property type="entry name" value="DCUN1"/>
    <property type="match status" value="1"/>
</dbReference>
<organism evidence="3 4">
    <name type="scientific">Tricholomella constricta</name>
    <dbReference type="NCBI Taxonomy" id="117010"/>
    <lineage>
        <taxon>Eukaryota</taxon>
        <taxon>Fungi</taxon>
        <taxon>Dikarya</taxon>
        <taxon>Basidiomycota</taxon>
        <taxon>Agaricomycotina</taxon>
        <taxon>Agaricomycetes</taxon>
        <taxon>Agaricomycetidae</taxon>
        <taxon>Agaricales</taxon>
        <taxon>Tricholomatineae</taxon>
        <taxon>Lyophyllaceae</taxon>
        <taxon>Tricholomella</taxon>
    </lineage>
</organism>
<dbReference type="Gene3D" id="1.10.238.200">
    <property type="entry name" value="Cullin, PONY binding domain"/>
    <property type="match status" value="1"/>
</dbReference>
<dbReference type="OrthoDB" id="27198at2759"/>
<dbReference type="GO" id="GO:0097602">
    <property type="term" value="F:cullin family protein binding"/>
    <property type="evidence" value="ECO:0007669"/>
    <property type="project" value="TreeGrafter"/>
</dbReference>
<dbReference type="InterPro" id="IPR042460">
    <property type="entry name" value="DCN1-like_PONY"/>
</dbReference>
<dbReference type="PANTHER" id="PTHR12281:SF31">
    <property type="entry name" value="DCN1-LIKE PROTEIN 3"/>
    <property type="match status" value="1"/>
</dbReference>
<proteinExistence type="predicted"/>
<comment type="caution">
    <text evidence="3">The sequence shown here is derived from an EMBL/GenBank/DDBJ whole genome shotgun (WGS) entry which is preliminary data.</text>
</comment>
<dbReference type="InterPro" id="IPR014764">
    <property type="entry name" value="DCN-prot"/>
</dbReference>